<name>A0A1L9TQC4_9EURO</name>
<dbReference type="EMBL" id="KV878584">
    <property type="protein sequence ID" value="OJJ61503.1"/>
    <property type="molecule type" value="Genomic_DNA"/>
</dbReference>
<dbReference type="GeneID" id="63768025"/>
<sequence length="175" mass="19059">MAYLHCATVAASPCDTLEPTSPLPFMQTHTTSSPCDTHVRLTNRDSAEEYFTEQLNHVGETIPALDIENSRSTLQPRRTMTNTARRSRPISHRQCNNGRRISGEAEANCFAVSDRKLAHGGVLTTQRRPVGSLSICEVDRFSSQRAVDVILLNPAISFGASADRGGCADDPNFAA</sequence>
<gene>
    <name evidence="1" type="ORF">ASPSYDRAFT_88046</name>
</gene>
<proteinExistence type="predicted"/>
<accession>A0A1L9TQC4</accession>
<dbReference type="AlphaFoldDB" id="A0A1L9TQC4"/>
<organism evidence="1 2">
    <name type="scientific">Aspergillus sydowii CBS 593.65</name>
    <dbReference type="NCBI Taxonomy" id="1036612"/>
    <lineage>
        <taxon>Eukaryota</taxon>
        <taxon>Fungi</taxon>
        <taxon>Dikarya</taxon>
        <taxon>Ascomycota</taxon>
        <taxon>Pezizomycotina</taxon>
        <taxon>Eurotiomycetes</taxon>
        <taxon>Eurotiomycetidae</taxon>
        <taxon>Eurotiales</taxon>
        <taxon>Aspergillaceae</taxon>
        <taxon>Aspergillus</taxon>
        <taxon>Aspergillus subgen. Nidulantes</taxon>
    </lineage>
</organism>
<reference evidence="2" key="1">
    <citation type="journal article" date="2017" name="Genome Biol.">
        <title>Comparative genomics reveals high biological diversity and specific adaptations in the industrially and medically important fungal genus Aspergillus.</title>
        <authorList>
            <person name="de Vries R.P."/>
            <person name="Riley R."/>
            <person name="Wiebenga A."/>
            <person name="Aguilar-Osorio G."/>
            <person name="Amillis S."/>
            <person name="Uchima C.A."/>
            <person name="Anderluh G."/>
            <person name="Asadollahi M."/>
            <person name="Askin M."/>
            <person name="Barry K."/>
            <person name="Battaglia E."/>
            <person name="Bayram O."/>
            <person name="Benocci T."/>
            <person name="Braus-Stromeyer S.A."/>
            <person name="Caldana C."/>
            <person name="Canovas D."/>
            <person name="Cerqueira G.C."/>
            <person name="Chen F."/>
            <person name="Chen W."/>
            <person name="Choi C."/>
            <person name="Clum A."/>
            <person name="Dos Santos R.A."/>
            <person name="Damasio A.R."/>
            <person name="Diallinas G."/>
            <person name="Emri T."/>
            <person name="Fekete E."/>
            <person name="Flipphi M."/>
            <person name="Freyberg S."/>
            <person name="Gallo A."/>
            <person name="Gournas C."/>
            <person name="Habgood R."/>
            <person name="Hainaut M."/>
            <person name="Harispe M.L."/>
            <person name="Henrissat B."/>
            <person name="Hilden K.S."/>
            <person name="Hope R."/>
            <person name="Hossain A."/>
            <person name="Karabika E."/>
            <person name="Karaffa L."/>
            <person name="Karanyi Z."/>
            <person name="Krasevec N."/>
            <person name="Kuo A."/>
            <person name="Kusch H."/>
            <person name="LaButti K."/>
            <person name="Lagendijk E.L."/>
            <person name="Lapidus A."/>
            <person name="Levasseur A."/>
            <person name="Lindquist E."/>
            <person name="Lipzen A."/>
            <person name="Logrieco A.F."/>
            <person name="MacCabe A."/>
            <person name="Maekelae M.R."/>
            <person name="Malavazi I."/>
            <person name="Melin P."/>
            <person name="Meyer V."/>
            <person name="Mielnichuk N."/>
            <person name="Miskei M."/>
            <person name="Molnar A.P."/>
            <person name="Mule G."/>
            <person name="Ngan C.Y."/>
            <person name="Orejas M."/>
            <person name="Orosz E."/>
            <person name="Ouedraogo J.P."/>
            <person name="Overkamp K.M."/>
            <person name="Park H.-S."/>
            <person name="Perrone G."/>
            <person name="Piumi F."/>
            <person name="Punt P.J."/>
            <person name="Ram A.F."/>
            <person name="Ramon A."/>
            <person name="Rauscher S."/>
            <person name="Record E."/>
            <person name="Riano-Pachon D.M."/>
            <person name="Robert V."/>
            <person name="Roehrig J."/>
            <person name="Ruller R."/>
            <person name="Salamov A."/>
            <person name="Salih N.S."/>
            <person name="Samson R.A."/>
            <person name="Sandor E."/>
            <person name="Sanguinetti M."/>
            <person name="Schuetze T."/>
            <person name="Sepcic K."/>
            <person name="Shelest E."/>
            <person name="Sherlock G."/>
            <person name="Sophianopoulou V."/>
            <person name="Squina F.M."/>
            <person name="Sun H."/>
            <person name="Susca A."/>
            <person name="Todd R.B."/>
            <person name="Tsang A."/>
            <person name="Unkles S.E."/>
            <person name="van de Wiele N."/>
            <person name="van Rossen-Uffink D."/>
            <person name="Oliveira J.V."/>
            <person name="Vesth T.C."/>
            <person name="Visser J."/>
            <person name="Yu J.-H."/>
            <person name="Zhou M."/>
            <person name="Andersen M.R."/>
            <person name="Archer D.B."/>
            <person name="Baker S.E."/>
            <person name="Benoit I."/>
            <person name="Brakhage A.A."/>
            <person name="Braus G.H."/>
            <person name="Fischer R."/>
            <person name="Frisvad J.C."/>
            <person name="Goldman G.H."/>
            <person name="Houbraken J."/>
            <person name="Oakley B."/>
            <person name="Pocsi I."/>
            <person name="Scazzocchio C."/>
            <person name="Seiboth B."/>
            <person name="vanKuyk P.A."/>
            <person name="Wortman J."/>
            <person name="Dyer P.S."/>
            <person name="Grigoriev I.V."/>
        </authorList>
    </citation>
    <scope>NUCLEOTIDE SEQUENCE [LARGE SCALE GENOMIC DNA]</scope>
    <source>
        <strain evidence="2">CBS 593.65</strain>
    </source>
</reference>
<keyword evidence="2" id="KW-1185">Reference proteome</keyword>
<dbReference type="VEuPathDB" id="FungiDB:ASPSYDRAFT_88046"/>
<evidence type="ECO:0000313" key="1">
    <source>
        <dbReference type="EMBL" id="OJJ61503.1"/>
    </source>
</evidence>
<protein>
    <submittedName>
        <fullName evidence="1">Uncharacterized protein</fullName>
    </submittedName>
</protein>
<dbReference type="RefSeq" id="XP_040705309.1">
    <property type="nucleotide sequence ID" value="XM_040851952.1"/>
</dbReference>
<dbReference type="Proteomes" id="UP000184356">
    <property type="component" value="Unassembled WGS sequence"/>
</dbReference>
<evidence type="ECO:0000313" key="2">
    <source>
        <dbReference type="Proteomes" id="UP000184356"/>
    </source>
</evidence>